<organism evidence="2 3">
    <name type="scientific">Lacticaseibacillus jixianensis</name>
    <dbReference type="NCBI Taxonomy" id="2486012"/>
    <lineage>
        <taxon>Bacteria</taxon>
        <taxon>Bacillati</taxon>
        <taxon>Bacillota</taxon>
        <taxon>Bacilli</taxon>
        <taxon>Lactobacillales</taxon>
        <taxon>Lactobacillaceae</taxon>
        <taxon>Lacticaseibacillus</taxon>
    </lineage>
</organism>
<keyword evidence="1" id="KW-0472">Membrane</keyword>
<reference evidence="3" key="1">
    <citation type="journal article" date="2019" name="Int. J. Syst. Evol. Microbiol.">
        <title>The Global Catalogue of Microorganisms (GCM) 10K type strain sequencing project: providing services to taxonomists for standard genome sequencing and annotation.</title>
        <authorList>
            <consortium name="The Broad Institute Genomics Platform"/>
            <consortium name="The Broad Institute Genome Sequencing Center for Infectious Disease"/>
            <person name="Wu L."/>
            <person name="Ma J."/>
        </authorList>
    </citation>
    <scope>NUCLEOTIDE SEQUENCE [LARGE SCALE GENOMIC DNA]</scope>
    <source>
        <strain evidence="3">CCM 8911</strain>
    </source>
</reference>
<accession>A0ABW4B8D2</accession>
<proteinExistence type="predicted"/>
<evidence type="ECO:0000256" key="1">
    <source>
        <dbReference type="SAM" id="Phobius"/>
    </source>
</evidence>
<feature type="transmembrane region" description="Helical" evidence="1">
    <location>
        <begin position="12"/>
        <end position="35"/>
    </location>
</feature>
<comment type="caution">
    <text evidence="2">The sequence shown here is derived from an EMBL/GenBank/DDBJ whole genome shotgun (WGS) entry which is preliminary data.</text>
</comment>
<dbReference type="InterPro" id="IPR009825">
    <property type="entry name" value="ECF_substrate-spec-like"/>
</dbReference>
<dbReference type="EMBL" id="JBHTMO010000005">
    <property type="protein sequence ID" value="MFD1392475.1"/>
    <property type="molecule type" value="Genomic_DNA"/>
</dbReference>
<keyword evidence="3" id="KW-1185">Reference proteome</keyword>
<dbReference type="Proteomes" id="UP001597249">
    <property type="component" value="Unassembled WGS sequence"/>
</dbReference>
<feature type="transmembrane region" description="Helical" evidence="1">
    <location>
        <begin position="143"/>
        <end position="173"/>
    </location>
</feature>
<feature type="transmembrane region" description="Helical" evidence="1">
    <location>
        <begin position="111"/>
        <end position="131"/>
    </location>
</feature>
<keyword evidence="1" id="KW-0812">Transmembrane</keyword>
<evidence type="ECO:0000313" key="3">
    <source>
        <dbReference type="Proteomes" id="UP001597249"/>
    </source>
</evidence>
<keyword evidence="1" id="KW-1133">Transmembrane helix</keyword>
<dbReference type="RefSeq" id="WP_125586673.1">
    <property type="nucleotide sequence ID" value="NZ_JBHTMO010000005.1"/>
</dbReference>
<sequence>MTNNPHRTQKLIFTALFAAIIYIGIWVLRIPLPAIVGRPFIHFGNPLMILAIILLGGGWGFVAGAIGLGGFDVLNGYAATSWLTVSEVAVMAIVVTLLIKALKLRDHPGRIVVVGIVAGATKVVTSYLVGVSEALMVGTSLNVAIGAAFASLLAAVINAVAAAVIVPLLYLALRPVFDRMRARS</sequence>
<protein>
    <submittedName>
        <fullName evidence="2">ECF transporter S component</fullName>
    </submittedName>
</protein>
<evidence type="ECO:0000313" key="2">
    <source>
        <dbReference type="EMBL" id="MFD1392475.1"/>
    </source>
</evidence>
<name>A0ABW4B8D2_9LACO</name>
<dbReference type="Pfam" id="PF07155">
    <property type="entry name" value="ECF-ribofla_trS"/>
    <property type="match status" value="1"/>
</dbReference>
<feature type="transmembrane region" description="Helical" evidence="1">
    <location>
        <begin position="77"/>
        <end position="99"/>
    </location>
</feature>
<dbReference type="Gene3D" id="1.10.1760.20">
    <property type="match status" value="1"/>
</dbReference>
<feature type="transmembrane region" description="Helical" evidence="1">
    <location>
        <begin position="47"/>
        <end position="71"/>
    </location>
</feature>
<gene>
    <name evidence="2" type="ORF">ACFQ3L_02585</name>
</gene>